<organism evidence="7 8">
    <name type="scientific">Solemya pervernicosa gill symbiont</name>
    <dbReference type="NCBI Taxonomy" id="642797"/>
    <lineage>
        <taxon>Bacteria</taxon>
        <taxon>Pseudomonadati</taxon>
        <taxon>Pseudomonadota</taxon>
        <taxon>Gammaproteobacteria</taxon>
        <taxon>sulfur-oxidizing symbionts</taxon>
    </lineage>
</organism>
<evidence type="ECO:0000313" key="7">
    <source>
        <dbReference type="EMBL" id="OOZ38593.1"/>
    </source>
</evidence>
<evidence type="ECO:0000256" key="6">
    <source>
        <dbReference type="RuleBase" id="RU363041"/>
    </source>
</evidence>
<evidence type="ECO:0000313" key="8">
    <source>
        <dbReference type="Proteomes" id="UP000191110"/>
    </source>
</evidence>
<evidence type="ECO:0000256" key="4">
    <source>
        <dbReference type="ARBA" id="ARBA00022989"/>
    </source>
</evidence>
<feature type="transmembrane region" description="Helical" evidence="6">
    <location>
        <begin position="172"/>
        <end position="196"/>
    </location>
</feature>
<feature type="transmembrane region" description="Helical" evidence="6">
    <location>
        <begin position="43"/>
        <end position="64"/>
    </location>
</feature>
<feature type="transmembrane region" description="Helical" evidence="6">
    <location>
        <begin position="239"/>
        <end position="260"/>
    </location>
</feature>
<keyword evidence="6" id="KW-1003">Cell membrane</keyword>
<feature type="transmembrane region" description="Helical" evidence="6">
    <location>
        <begin position="142"/>
        <end position="165"/>
    </location>
</feature>
<comment type="similarity">
    <text evidence="2 6">Belongs to the 4-toluene sulfonate uptake permease (TSUP) (TC 2.A.102) family.</text>
</comment>
<dbReference type="OrthoDB" id="457670at2"/>
<dbReference type="Proteomes" id="UP000191110">
    <property type="component" value="Unassembled WGS sequence"/>
</dbReference>
<sequence length="261" mass="26660">MLITLLLLGAAAGLLAGLLGVGGGLVIVPVLALLFADHNFAHAMHLAIGTSLATIIFTSISSVYAHHRRGAVLWQLFWRLTPGIVVGALIGSVIADLMAGDSLRLVFAIFELSVAAQMGFGLRPDAHRGIPGSGAMSTAGGLIGSVSAVVGIGGGTMTVPFLVWCNVKMQQAVATAAAVGLPIAVGGTAGFAWRGWGEVGLPEYSLGYIYLPALLGVVLTSVLFAPLGARIAHALPGVLLKRVFALFLTGLGLRMLFGALS</sequence>
<dbReference type="RefSeq" id="WP_078484889.1">
    <property type="nucleotide sequence ID" value="NZ_MPRL01000080.1"/>
</dbReference>
<name>A0A1T2L0G0_9GAMM</name>
<evidence type="ECO:0000256" key="2">
    <source>
        <dbReference type="ARBA" id="ARBA00009142"/>
    </source>
</evidence>
<evidence type="ECO:0000256" key="3">
    <source>
        <dbReference type="ARBA" id="ARBA00022692"/>
    </source>
</evidence>
<dbReference type="PANTHER" id="PTHR43483">
    <property type="entry name" value="MEMBRANE TRANSPORTER PROTEIN HI_0806-RELATED"/>
    <property type="match status" value="1"/>
</dbReference>
<feature type="transmembrane region" description="Helical" evidence="6">
    <location>
        <begin position="76"/>
        <end position="98"/>
    </location>
</feature>
<dbReference type="InterPro" id="IPR002781">
    <property type="entry name" value="TM_pro_TauE-like"/>
</dbReference>
<gene>
    <name evidence="7" type="ORF">BOW53_14930</name>
</gene>
<protein>
    <recommendedName>
        <fullName evidence="6">Probable membrane transporter protein</fullName>
    </recommendedName>
</protein>
<reference evidence="7 8" key="1">
    <citation type="submission" date="2016-11" db="EMBL/GenBank/DDBJ databases">
        <title>Mixed transmission modes and dynamic genome evolution in an obligate animal-bacterial symbiosis.</title>
        <authorList>
            <person name="Russell S.L."/>
            <person name="Corbett-Detig R.B."/>
            <person name="Cavanaugh C.M."/>
        </authorList>
    </citation>
    <scope>NUCLEOTIDE SEQUENCE [LARGE SCALE GENOMIC DNA]</scope>
    <source>
        <strain evidence="7">Sveles-Q1</strain>
    </source>
</reference>
<evidence type="ECO:0000256" key="5">
    <source>
        <dbReference type="ARBA" id="ARBA00023136"/>
    </source>
</evidence>
<keyword evidence="5 6" id="KW-0472">Membrane</keyword>
<accession>A0A1T2L0G0</accession>
<dbReference type="EMBL" id="MPRL01000080">
    <property type="protein sequence ID" value="OOZ38593.1"/>
    <property type="molecule type" value="Genomic_DNA"/>
</dbReference>
<dbReference type="GO" id="GO:0005886">
    <property type="term" value="C:plasma membrane"/>
    <property type="evidence" value="ECO:0007669"/>
    <property type="project" value="UniProtKB-SubCell"/>
</dbReference>
<evidence type="ECO:0000256" key="1">
    <source>
        <dbReference type="ARBA" id="ARBA00004141"/>
    </source>
</evidence>
<feature type="transmembrane region" description="Helical" evidence="6">
    <location>
        <begin position="208"/>
        <end position="227"/>
    </location>
</feature>
<dbReference type="Pfam" id="PF01925">
    <property type="entry name" value="TauE"/>
    <property type="match status" value="1"/>
</dbReference>
<comment type="caution">
    <text evidence="7">The sequence shown here is derived from an EMBL/GenBank/DDBJ whole genome shotgun (WGS) entry which is preliminary data.</text>
</comment>
<keyword evidence="8" id="KW-1185">Reference proteome</keyword>
<feature type="transmembrane region" description="Helical" evidence="6">
    <location>
        <begin position="6"/>
        <end position="36"/>
    </location>
</feature>
<proteinExistence type="inferred from homology"/>
<dbReference type="PANTHER" id="PTHR43483:SF3">
    <property type="entry name" value="MEMBRANE TRANSPORTER PROTEIN HI_0806-RELATED"/>
    <property type="match status" value="1"/>
</dbReference>
<keyword evidence="4 6" id="KW-1133">Transmembrane helix</keyword>
<keyword evidence="3 6" id="KW-0812">Transmembrane</keyword>
<dbReference type="AlphaFoldDB" id="A0A1T2L0G0"/>
<comment type="subcellular location">
    <subcellularLocation>
        <location evidence="6">Cell membrane</location>
        <topology evidence="6">Multi-pass membrane protein</topology>
    </subcellularLocation>
    <subcellularLocation>
        <location evidence="1">Membrane</location>
        <topology evidence="1">Multi-pass membrane protein</topology>
    </subcellularLocation>
</comment>